<evidence type="ECO:0000313" key="3">
    <source>
        <dbReference type="EMBL" id="SLN33837.1"/>
    </source>
</evidence>
<keyword evidence="2" id="KW-0732">Signal</keyword>
<keyword evidence="1" id="KW-0812">Transmembrane</keyword>
<proteinExistence type="predicted"/>
<evidence type="ECO:0008006" key="5">
    <source>
        <dbReference type="Google" id="ProtNLM"/>
    </source>
</evidence>
<feature type="transmembrane region" description="Helical" evidence="1">
    <location>
        <begin position="43"/>
        <end position="61"/>
    </location>
</feature>
<keyword evidence="4" id="KW-1185">Reference proteome</keyword>
<dbReference type="Proteomes" id="UP000193623">
    <property type="component" value="Unassembled WGS sequence"/>
</dbReference>
<sequence>MKKFALAAAFAGAASTAFAGNVAAPIIEMEPVVVIEETAGSSSSAGLIIPLILVALIAAAMND</sequence>
<name>A0A1Y5S7U0_9RHOB</name>
<dbReference type="RefSeq" id="WP_085864062.1">
    <property type="nucleotide sequence ID" value="NZ_FWFT01000002.1"/>
</dbReference>
<keyword evidence="1" id="KW-1133">Transmembrane helix</keyword>
<protein>
    <recommendedName>
        <fullName evidence="5">Ferrochelatase</fullName>
    </recommendedName>
</protein>
<accession>A0A1Y5S7U0</accession>
<dbReference type="EMBL" id="FWFT01000002">
    <property type="protein sequence ID" value="SLN33837.1"/>
    <property type="molecule type" value="Genomic_DNA"/>
</dbReference>
<dbReference type="AlphaFoldDB" id="A0A1Y5S7U0"/>
<evidence type="ECO:0000256" key="1">
    <source>
        <dbReference type="SAM" id="Phobius"/>
    </source>
</evidence>
<reference evidence="3 4" key="1">
    <citation type="submission" date="2017-03" db="EMBL/GenBank/DDBJ databases">
        <authorList>
            <person name="Afonso C.L."/>
            <person name="Miller P.J."/>
            <person name="Scott M.A."/>
            <person name="Spackman E."/>
            <person name="Goraichik I."/>
            <person name="Dimitrov K.M."/>
            <person name="Suarez D.L."/>
            <person name="Swayne D.E."/>
        </authorList>
    </citation>
    <scope>NUCLEOTIDE SEQUENCE [LARGE SCALE GENOMIC DNA]</scope>
    <source>
        <strain evidence="3 4">CECT 8397</strain>
    </source>
</reference>
<feature type="chain" id="PRO_5013209701" description="Ferrochelatase" evidence="2">
    <location>
        <begin position="20"/>
        <end position="63"/>
    </location>
</feature>
<keyword evidence="1" id="KW-0472">Membrane</keyword>
<organism evidence="3 4">
    <name type="scientific">Pseudooctadecabacter jejudonensis</name>
    <dbReference type="NCBI Taxonomy" id="1391910"/>
    <lineage>
        <taxon>Bacteria</taxon>
        <taxon>Pseudomonadati</taxon>
        <taxon>Pseudomonadota</taxon>
        <taxon>Alphaproteobacteria</taxon>
        <taxon>Rhodobacterales</taxon>
        <taxon>Paracoccaceae</taxon>
        <taxon>Pseudooctadecabacter</taxon>
    </lineage>
</organism>
<evidence type="ECO:0000313" key="4">
    <source>
        <dbReference type="Proteomes" id="UP000193623"/>
    </source>
</evidence>
<evidence type="ECO:0000256" key="2">
    <source>
        <dbReference type="SAM" id="SignalP"/>
    </source>
</evidence>
<feature type="signal peptide" evidence="2">
    <location>
        <begin position="1"/>
        <end position="19"/>
    </location>
</feature>
<gene>
    <name evidence="3" type="ORF">PSJ8397_01641</name>
</gene>